<dbReference type="Pfam" id="PF13595">
    <property type="entry name" value="DUF4138"/>
    <property type="match status" value="1"/>
</dbReference>
<sequence length="294" mass="33574">MKSIKHILAMVLFVGLFFKTFGQQSLEAGRVEPYRLEVTYNKTSHLIFPVAIRYADLGSDYLIAAKAEDAQNVLRVKAAVKDFQEETNFSVITEDGKFYSFNVTYSPDPPNLNYDLVKMQHEGEREGSSSVQFEELGFNAPSLTEAVLKTIYDRNRRYIRHIASRSYGVQLLLNGIYVHNGKFYFHLVLKNKSNVPFAVDFCTFKIVDKQVAKRTVSQERQLLLLREYPMLQVVPDKSTAGNVVLLDQFTITDSQLLRIEIFEQNGARSQVLEIENSDLVNAKPVSEMNIKVNQ</sequence>
<gene>
    <name evidence="1" type="ORF">SAMN05443633_11298</name>
</gene>
<protein>
    <submittedName>
        <fullName evidence="1">Bacteroides conjugative transposon TraN protein</fullName>
    </submittedName>
</protein>
<evidence type="ECO:0000313" key="1">
    <source>
        <dbReference type="EMBL" id="SHG26298.1"/>
    </source>
</evidence>
<reference evidence="2" key="1">
    <citation type="submission" date="2016-11" db="EMBL/GenBank/DDBJ databases">
        <authorList>
            <person name="Varghese N."/>
            <person name="Submissions S."/>
        </authorList>
    </citation>
    <scope>NUCLEOTIDE SEQUENCE [LARGE SCALE GENOMIC DNA]</scope>
    <source>
        <strain evidence="2">DSM 27619</strain>
    </source>
</reference>
<dbReference type="STRING" id="1416778.SAMN05443633_11298"/>
<dbReference type="RefSeq" id="WP_072961599.1">
    <property type="nucleotide sequence ID" value="NZ_FQUT01000012.1"/>
</dbReference>
<dbReference type="AlphaFoldDB" id="A0A1M5ID38"/>
<organism evidence="1 2">
    <name type="scientific">Chryseobacterium arachidis</name>
    <dbReference type="NCBI Taxonomy" id="1416778"/>
    <lineage>
        <taxon>Bacteria</taxon>
        <taxon>Pseudomonadati</taxon>
        <taxon>Bacteroidota</taxon>
        <taxon>Flavobacteriia</taxon>
        <taxon>Flavobacteriales</taxon>
        <taxon>Weeksellaceae</taxon>
        <taxon>Chryseobacterium group</taxon>
        <taxon>Chryseobacterium</taxon>
    </lineage>
</organism>
<dbReference type="NCBIfam" id="TIGR03780">
    <property type="entry name" value="Bac_Flav_CT_N"/>
    <property type="match status" value="1"/>
</dbReference>
<keyword evidence="2" id="KW-1185">Reference proteome</keyword>
<evidence type="ECO:0000313" key="2">
    <source>
        <dbReference type="Proteomes" id="UP000184518"/>
    </source>
</evidence>
<dbReference type="EMBL" id="FQUT01000012">
    <property type="protein sequence ID" value="SHG26298.1"/>
    <property type="molecule type" value="Genomic_DNA"/>
</dbReference>
<name>A0A1M5ID38_9FLAO</name>
<dbReference type="OrthoDB" id="1038500at2"/>
<proteinExistence type="predicted"/>
<dbReference type="InterPro" id="IPR022298">
    <property type="entry name" value="Conjug_transposon_TraN"/>
</dbReference>
<dbReference type="Proteomes" id="UP000184518">
    <property type="component" value="Unassembled WGS sequence"/>
</dbReference>
<accession>A0A1M5ID38</accession>